<gene>
    <name evidence="2" type="ORF">HBH26_10900</name>
</gene>
<evidence type="ECO:0000313" key="3">
    <source>
        <dbReference type="Proteomes" id="UP000732399"/>
    </source>
</evidence>
<keyword evidence="1" id="KW-0472">Membrane</keyword>
<dbReference type="RefSeq" id="WP_168134646.1">
    <property type="nucleotide sequence ID" value="NZ_JAAVJH010000006.1"/>
</dbReference>
<feature type="transmembrane region" description="Helical" evidence="1">
    <location>
        <begin position="43"/>
        <end position="64"/>
    </location>
</feature>
<keyword evidence="3" id="KW-1185">Reference proteome</keyword>
<reference evidence="2 3" key="1">
    <citation type="submission" date="2020-03" db="EMBL/GenBank/DDBJ databases">
        <authorList>
            <person name="Wang L."/>
            <person name="He N."/>
            <person name="Li Y."/>
            <person name="Fang Y."/>
            <person name="Zhang F."/>
        </authorList>
    </citation>
    <scope>NUCLEOTIDE SEQUENCE [LARGE SCALE GENOMIC DNA]</scope>
    <source>
        <strain evidence="2 3">36D10-4-7</strain>
    </source>
</reference>
<evidence type="ECO:0000313" key="2">
    <source>
        <dbReference type="EMBL" id="NJR79095.1"/>
    </source>
</evidence>
<name>A0ABX1CM88_9SPHN</name>
<protein>
    <recommendedName>
        <fullName evidence="4">Dihydroorotate dehydrogenase</fullName>
    </recommendedName>
</protein>
<organism evidence="2 3">
    <name type="scientific">Sphingomonas corticis</name>
    <dbReference type="NCBI Taxonomy" id="2722791"/>
    <lineage>
        <taxon>Bacteria</taxon>
        <taxon>Pseudomonadati</taxon>
        <taxon>Pseudomonadota</taxon>
        <taxon>Alphaproteobacteria</taxon>
        <taxon>Sphingomonadales</taxon>
        <taxon>Sphingomonadaceae</taxon>
        <taxon>Sphingomonas</taxon>
    </lineage>
</organism>
<keyword evidence="1" id="KW-0812">Transmembrane</keyword>
<dbReference type="Proteomes" id="UP000732399">
    <property type="component" value="Unassembled WGS sequence"/>
</dbReference>
<keyword evidence="1" id="KW-1133">Transmembrane helix</keyword>
<accession>A0ABX1CM88</accession>
<comment type="caution">
    <text evidence="2">The sequence shown here is derived from an EMBL/GenBank/DDBJ whole genome shotgun (WGS) entry which is preliminary data.</text>
</comment>
<evidence type="ECO:0000256" key="1">
    <source>
        <dbReference type="SAM" id="Phobius"/>
    </source>
</evidence>
<evidence type="ECO:0008006" key="4">
    <source>
        <dbReference type="Google" id="ProtNLM"/>
    </source>
</evidence>
<sequence>MDDLDGLLHRMRGEPVDARLAALGDAVMAGLEARRERAAARRAVALAAALALGVGVVGGTLPAAPARAVALGLSDLAPSRLLAE</sequence>
<dbReference type="EMBL" id="JAAVJH010000006">
    <property type="protein sequence ID" value="NJR79095.1"/>
    <property type="molecule type" value="Genomic_DNA"/>
</dbReference>
<proteinExistence type="predicted"/>